<feature type="region of interest" description="Disordered" evidence="1">
    <location>
        <begin position="208"/>
        <end position="233"/>
    </location>
</feature>
<gene>
    <name evidence="2" type="ORF">GCM10025780_11230</name>
</gene>
<evidence type="ECO:0000313" key="2">
    <source>
        <dbReference type="EMBL" id="GAA4669705.1"/>
    </source>
</evidence>
<dbReference type="CDD" id="cd07067">
    <property type="entry name" value="HP_PGM_like"/>
    <property type="match status" value="1"/>
</dbReference>
<dbReference type="RefSeq" id="WP_345374199.1">
    <property type="nucleotide sequence ID" value="NZ_BAABLM010000002.1"/>
</dbReference>
<dbReference type="EMBL" id="BAABLM010000002">
    <property type="protein sequence ID" value="GAA4669705.1"/>
    <property type="molecule type" value="Genomic_DNA"/>
</dbReference>
<dbReference type="InterPro" id="IPR029033">
    <property type="entry name" value="His_PPase_superfam"/>
</dbReference>
<protein>
    <submittedName>
        <fullName evidence="2">Histidine phosphatase family protein</fullName>
    </submittedName>
</protein>
<name>A0ABP8VQL5_9MICO</name>
<dbReference type="PANTHER" id="PTHR48100:SF58">
    <property type="entry name" value="PE-PGRS FAMILY PROTEIN PE_PGRS11"/>
    <property type="match status" value="1"/>
</dbReference>
<dbReference type="PANTHER" id="PTHR48100">
    <property type="entry name" value="BROAD-SPECIFICITY PHOSPHATASE YOR283W-RELATED"/>
    <property type="match status" value="1"/>
</dbReference>
<dbReference type="SMART" id="SM00855">
    <property type="entry name" value="PGAM"/>
    <property type="match status" value="1"/>
</dbReference>
<reference evidence="3" key="1">
    <citation type="journal article" date="2019" name="Int. J. Syst. Evol. Microbiol.">
        <title>The Global Catalogue of Microorganisms (GCM) 10K type strain sequencing project: providing services to taxonomists for standard genome sequencing and annotation.</title>
        <authorList>
            <consortium name="The Broad Institute Genomics Platform"/>
            <consortium name="The Broad Institute Genome Sequencing Center for Infectious Disease"/>
            <person name="Wu L."/>
            <person name="Ma J."/>
        </authorList>
    </citation>
    <scope>NUCLEOTIDE SEQUENCE [LARGE SCALE GENOMIC DNA]</scope>
    <source>
        <strain evidence="3">JCM 18956</strain>
    </source>
</reference>
<comment type="caution">
    <text evidence="2">The sequence shown here is derived from an EMBL/GenBank/DDBJ whole genome shotgun (WGS) entry which is preliminary data.</text>
</comment>
<dbReference type="Gene3D" id="3.40.50.1240">
    <property type="entry name" value="Phosphoglycerate mutase-like"/>
    <property type="match status" value="1"/>
</dbReference>
<dbReference type="InterPro" id="IPR013078">
    <property type="entry name" value="His_Pase_superF_clade-1"/>
</dbReference>
<organism evidence="2 3">
    <name type="scientific">Frondihabitans cladoniiphilus</name>
    <dbReference type="NCBI Taxonomy" id="715785"/>
    <lineage>
        <taxon>Bacteria</taxon>
        <taxon>Bacillati</taxon>
        <taxon>Actinomycetota</taxon>
        <taxon>Actinomycetes</taxon>
        <taxon>Micrococcales</taxon>
        <taxon>Microbacteriaceae</taxon>
        <taxon>Frondihabitans</taxon>
    </lineage>
</organism>
<dbReference type="InterPro" id="IPR001345">
    <property type="entry name" value="PG/BPGM_mutase_AS"/>
</dbReference>
<dbReference type="InterPro" id="IPR050275">
    <property type="entry name" value="PGM_Phosphatase"/>
</dbReference>
<evidence type="ECO:0000256" key="1">
    <source>
        <dbReference type="SAM" id="MobiDB-lite"/>
    </source>
</evidence>
<dbReference type="Pfam" id="PF00300">
    <property type="entry name" value="His_Phos_1"/>
    <property type="match status" value="1"/>
</dbReference>
<sequence length="233" mass="24165">MRLVLLRHGQTPANVLGQLDTAVPGAGLTGLGHRQAAEAPTGLTSLASLDGHLPVERLWVSTLVRTQLTAAPLAAATGLSPTVLDGLREIAAGDLEMLDDPTSQGRYDSTCLAWARGDLGVRNPGGENGHEFFRRYDDAVDTILAAGGSTVVAVSHGAAIRVWVAARCIDTGAEFAVEHQLDNTGAAVLGSVDPGGRGAGRWKLDEWHAGPVGGRELHDETAEDPTGEGRASS</sequence>
<evidence type="ECO:0000313" key="3">
    <source>
        <dbReference type="Proteomes" id="UP001501295"/>
    </source>
</evidence>
<proteinExistence type="predicted"/>
<keyword evidence="3" id="KW-1185">Reference proteome</keyword>
<accession>A0ABP8VQL5</accession>
<dbReference type="PROSITE" id="PS00175">
    <property type="entry name" value="PG_MUTASE"/>
    <property type="match status" value="1"/>
</dbReference>
<dbReference type="SUPFAM" id="SSF53254">
    <property type="entry name" value="Phosphoglycerate mutase-like"/>
    <property type="match status" value="1"/>
</dbReference>
<dbReference type="Proteomes" id="UP001501295">
    <property type="component" value="Unassembled WGS sequence"/>
</dbReference>